<comment type="caution">
    <text evidence="2">The sequence shown here is derived from an EMBL/GenBank/DDBJ whole genome shotgun (WGS) entry which is preliminary data.</text>
</comment>
<dbReference type="AlphaFoldDB" id="A0A5C8KIE8"/>
<dbReference type="RefSeq" id="WP_147892668.1">
    <property type="nucleotide sequence ID" value="NZ_VRTS01000018.1"/>
</dbReference>
<feature type="chain" id="PRO_5022724162" evidence="1">
    <location>
        <begin position="23"/>
        <end position="120"/>
    </location>
</feature>
<name>A0A5C8KIE8_9GAMM</name>
<gene>
    <name evidence="2" type="ORF">FU658_14160</name>
</gene>
<evidence type="ECO:0000313" key="2">
    <source>
        <dbReference type="EMBL" id="TXK59043.1"/>
    </source>
</evidence>
<evidence type="ECO:0000256" key="1">
    <source>
        <dbReference type="SAM" id="SignalP"/>
    </source>
</evidence>
<proteinExistence type="predicted"/>
<keyword evidence="1" id="KW-0732">Signal</keyword>
<accession>A0A5C8KIE8</accession>
<evidence type="ECO:0000313" key="3">
    <source>
        <dbReference type="Proteomes" id="UP000321248"/>
    </source>
</evidence>
<dbReference type="EMBL" id="VRTS01000018">
    <property type="protein sequence ID" value="TXK59043.1"/>
    <property type="molecule type" value="Genomic_DNA"/>
</dbReference>
<organism evidence="2 3">
    <name type="scientific">Alkalisalibacterium limincola</name>
    <dbReference type="NCBI Taxonomy" id="2699169"/>
    <lineage>
        <taxon>Bacteria</taxon>
        <taxon>Pseudomonadati</taxon>
        <taxon>Pseudomonadota</taxon>
        <taxon>Gammaproteobacteria</taxon>
        <taxon>Lysobacterales</taxon>
        <taxon>Lysobacteraceae</taxon>
        <taxon>Alkalisalibacterium</taxon>
    </lineage>
</organism>
<keyword evidence="3" id="KW-1185">Reference proteome</keyword>
<dbReference type="Proteomes" id="UP000321248">
    <property type="component" value="Unassembled WGS sequence"/>
</dbReference>
<protein>
    <submittedName>
        <fullName evidence="2">Uncharacterized protein</fullName>
    </submittedName>
</protein>
<sequence length="120" mass="12803">MKLVASAVALFVCAVFSATTLAAEDLYKVSFEIREAGELRSSPMVGVRADTEASISQDGEGWFKLDFTVSPTENGTIELNAVYESATHNLAPMMELELGKTATIGTDDVQLTVTVEPADV</sequence>
<reference evidence="2 3" key="1">
    <citation type="submission" date="2019-08" db="EMBL/GenBank/DDBJ databases">
        <authorList>
            <person name="Karlyshev A.V."/>
        </authorList>
    </citation>
    <scope>NUCLEOTIDE SEQUENCE [LARGE SCALE GENOMIC DNA]</scope>
    <source>
        <strain evidence="2 3">Alg18-2.2</strain>
    </source>
</reference>
<feature type="signal peptide" evidence="1">
    <location>
        <begin position="1"/>
        <end position="22"/>
    </location>
</feature>